<organism evidence="1 2">
    <name type="scientific">Artemisia annua</name>
    <name type="common">Sweet wormwood</name>
    <dbReference type="NCBI Taxonomy" id="35608"/>
    <lineage>
        <taxon>Eukaryota</taxon>
        <taxon>Viridiplantae</taxon>
        <taxon>Streptophyta</taxon>
        <taxon>Embryophyta</taxon>
        <taxon>Tracheophyta</taxon>
        <taxon>Spermatophyta</taxon>
        <taxon>Magnoliopsida</taxon>
        <taxon>eudicotyledons</taxon>
        <taxon>Gunneridae</taxon>
        <taxon>Pentapetalae</taxon>
        <taxon>asterids</taxon>
        <taxon>campanulids</taxon>
        <taxon>Asterales</taxon>
        <taxon>Asteraceae</taxon>
        <taxon>Asteroideae</taxon>
        <taxon>Anthemideae</taxon>
        <taxon>Artemisiinae</taxon>
        <taxon>Artemisia</taxon>
    </lineage>
</organism>
<name>A0A2U1Q7K0_ARTAN</name>
<evidence type="ECO:0000313" key="1">
    <source>
        <dbReference type="EMBL" id="PWA93991.1"/>
    </source>
</evidence>
<reference evidence="1 2" key="1">
    <citation type="journal article" date="2018" name="Mol. Plant">
        <title>The genome of Artemisia annua provides insight into the evolution of Asteraceae family and artemisinin biosynthesis.</title>
        <authorList>
            <person name="Shen Q."/>
            <person name="Zhang L."/>
            <person name="Liao Z."/>
            <person name="Wang S."/>
            <person name="Yan T."/>
            <person name="Shi P."/>
            <person name="Liu M."/>
            <person name="Fu X."/>
            <person name="Pan Q."/>
            <person name="Wang Y."/>
            <person name="Lv Z."/>
            <person name="Lu X."/>
            <person name="Zhang F."/>
            <person name="Jiang W."/>
            <person name="Ma Y."/>
            <person name="Chen M."/>
            <person name="Hao X."/>
            <person name="Li L."/>
            <person name="Tang Y."/>
            <person name="Lv G."/>
            <person name="Zhou Y."/>
            <person name="Sun X."/>
            <person name="Brodelius P.E."/>
            <person name="Rose J.K.C."/>
            <person name="Tang K."/>
        </authorList>
    </citation>
    <scope>NUCLEOTIDE SEQUENCE [LARGE SCALE GENOMIC DNA]</scope>
    <source>
        <strain evidence="2">cv. Huhao1</strain>
        <tissue evidence="1">Leaf</tissue>
    </source>
</reference>
<protein>
    <submittedName>
        <fullName evidence="1">Zinc knuckle CX2CX4HX4C</fullName>
    </submittedName>
</protein>
<evidence type="ECO:0000313" key="2">
    <source>
        <dbReference type="Proteomes" id="UP000245207"/>
    </source>
</evidence>
<proteinExistence type="predicted"/>
<dbReference type="AlphaFoldDB" id="A0A2U1Q7K0"/>
<sequence>MCLESWDISSYVRAFIEINATNEFRDTLVVIVPNLKGTGYTKHTIRVEYEWDPPRCSKCLAYCHLLEECPKAPPKRVPNS</sequence>
<dbReference type="EMBL" id="PKPP01000342">
    <property type="protein sequence ID" value="PWA93991.1"/>
    <property type="molecule type" value="Genomic_DNA"/>
</dbReference>
<gene>
    <name evidence="1" type="ORF">CTI12_AA053820</name>
</gene>
<keyword evidence="2" id="KW-1185">Reference proteome</keyword>
<accession>A0A2U1Q7K0</accession>
<comment type="caution">
    <text evidence="1">The sequence shown here is derived from an EMBL/GenBank/DDBJ whole genome shotgun (WGS) entry which is preliminary data.</text>
</comment>
<dbReference type="OrthoDB" id="1461560at2759"/>
<dbReference type="Proteomes" id="UP000245207">
    <property type="component" value="Unassembled WGS sequence"/>
</dbReference>